<evidence type="ECO:0000313" key="4">
    <source>
        <dbReference type="EMBL" id="MDT3331087.1"/>
    </source>
</evidence>
<accession>A0ABU3GK57</accession>
<proteinExistence type="predicted"/>
<dbReference type="Pfam" id="PF04203">
    <property type="entry name" value="Sortase"/>
    <property type="match status" value="1"/>
</dbReference>
<dbReference type="CDD" id="cd05829">
    <property type="entry name" value="Sortase_F"/>
    <property type="match status" value="1"/>
</dbReference>
<dbReference type="Gene3D" id="2.40.260.10">
    <property type="entry name" value="Sortase"/>
    <property type="match status" value="1"/>
</dbReference>
<reference evidence="4 5" key="1">
    <citation type="submission" date="2023-08" db="EMBL/GenBank/DDBJ databases">
        <title>Microbacterium aquilitoris sp. nov. and Microbacterium gwkjibeachense sp. nov., isolated from beach.</title>
        <authorList>
            <person name="Lee S.D."/>
            <person name="Yang H."/>
            <person name="Kim I."/>
        </authorList>
    </citation>
    <scope>NUCLEOTIDE SEQUENCE [LARGE SCALE GENOMIC DNA]</scope>
    <source>
        <strain evidence="4 5">KSW-18</strain>
    </source>
</reference>
<feature type="region of interest" description="Disordered" evidence="2">
    <location>
        <begin position="23"/>
        <end position="63"/>
    </location>
</feature>
<feature type="signal peptide" evidence="3">
    <location>
        <begin position="1"/>
        <end position="25"/>
    </location>
</feature>
<keyword evidence="5" id="KW-1185">Reference proteome</keyword>
<feature type="chain" id="PRO_5047061409" evidence="3">
    <location>
        <begin position="26"/>
        <end position="213"/>
    </location>
</feature>
<keyword evidence="1" id="KW-0378">Hydrolase</keyword>
<evidence type="ECO:0000256" key="1">
    <source>
        <dbReference type="ARBA" id="ARBA00022801"/>
    </source>
</evidence>
<dbReference type="InterPro" id="IPR005754">
    <property type="entry name" value="Sortase"/>
</dbReference>
<evidence type="ECO:0000256" key="3">
    <source>
        <dbReference type="SAM" id="SignalP"/>
    </source>
</evidence>
<organism evidence="4 5">
    <name type="scientific">Microbacterium aquilitoris</name>
    <dbReference type="NCBI Taxonomy" id="3067307"/>
    <lineage>
        <taxon>Bacteria</taxon>
        <taxon>Bacillati</taxon>
        <taxon>Actinomycetota</taxon>
        <taxon>Actinomycetes</taxon>
        <taxon>Micrococcales</taxon>
        <taxon>Microbacteriaceae</taxon>
        <taxon>Microbacterium</taxon>
    </lineage>
</organism>
<dbReference type="PROSITE" id="PS51257">
    <property type="entry name" value="PROKAR_LIPOPROTEIN"/>
    <property type="match status" value="1"/>
</dbReference>
<dbReference type="InterPro" id="IPR023365">
    <property type="entry name" value="Sortase_dom-sf"/>
</dbReference>
<sequence>MRRLLPPTVVLTVMMLAACAPVPEADPSSGTGTGATGTVSPTPATPTPEVSVPVAPATPVALDPVPAPERLRLDALGVDMPVEPVGVQAGGEMQIPERPSTAGWYRFGAAPTDDAGTTVIAAHVDDREFGIGPLAKLREARAGDVVTVTDADGAATDYVTEAVTYIPRAELPVDRLFTRDGPRMLAVITCGGDFDQQTRTYSDNVVLIARARS</sequence>
<feature type="compositionally biased region" description="Low complexity" evidence="2">
    <location>
        <begin position="36"/>
        <end position="63"/>
    </location>
</feature>
<dbReference type="InterPro" id="IPR042001">
    <property type="entry name" value="Sortase_F"/>
</dbReference>
<evidence type="ECO:0000313" key="5">
    <source>
        <dbReference type="Proteomes" id="UP001262835"/>
    </source>
</evidence>
<dbReference type="EMBL" id="JAUZVT010000002">
    <property type="protein sequence ID" value="MDT3331087.1"/>
    <property type="molecule type" value="Genomic_DNA"/>
</dbReference>
<keyword evidence="3" id="KW-0732">Signal</keyword>
<dbReference type="SUPFAM" id="SSF63817">
    <property type="entry name" value="Sortase"/>
    <property type="match status" value="1"/>
</dbReference>
<protein>
    <submittedName>
        <fullName evidence="4">Class F sortase</fullName>
    </submittedName>
</protein>
<comment type="caution">
    <text evidence="4">The sequence shown here is derived from an EMBL/GenBank/DDBJ whole genome shotgun (WGS) entry which is preliminary data.</text>
</comment>
<name>A0ABU3GK57_9MICO</name>
<evidence type="ECO:0000256" key="2">
    <source>
        <dbReference type="SAM" id="MobiDB-lite"/>
    </source>
</evidence>
<dbReference type="Proteomes" id="UP001262835">
    <property type="component" value="Unassembled WGS sequence"/>
</dbReference>
<gene>
    <name evidence="4" type="ORF">Q9S78_10415</name>
</gene>
<dbReference type="RefSeq" id="WP_311870171.1">
    <property type="nucleotide sequence ID" value="NZ_JAUZVT010000002.1"/>
</dbReference>